<accession>X1ASW7</accession>
<dbReference type="EMBL" id="BART01010164">
    <property type="protein sequence ID" value="GAG85954.1"/>
    <property type="molecule type" value="Genomic_DNA"/>
</dbReference>
<name>X1ASW7_9ZZZZ</name>
<dbReference type="CDD" id="cd00093">
    <property type="entry name" value="HTH_XRE"/>
    <property type="match status" value="1"/>
</dbReference>
<reference evidence="2" key="1">
    <citation type="journal article" date="2014" name="Front. Microbiol.">
        <title>High frequency of phylogenetically diverse reductive dehalogenase-homologous genes in deep subseafloor sedimentary metagenomes.</title>
        <authorList>
            <person name="Kawai M."/>
            <person name="Futagami T."/>
            <person name="Toyoda A."/>
            <person name="Takaki Y."/>
            <person name="Nishi S."/>
            <person name="Hori S."/>
            <person name="Arai W."/>
            <person name="Tsubouchi T."/>
            <person name="Morono Y."/>
            <person name="Uchiyama I."/>
            <person name="Ito T."/>
            <person name="Fujiyama A."/>
            <person name="Inagaki F."/>
            <person name="Takami H."/>
        </authorList>
    </citation>
    <scope>NUCLEOTIDE SEQUENCE</scope>
    <source>
        <strain evidence="2">Expedition CK06-06</strain>
    </source>
</reference>
<proteinExistence type="predicted"/>
<comment type="caution">
    <text evidence="2">The sequence shown here is derived from an EMBL/GenBank/DDBJ whole genome shotgun (WGS) entry which is preliminary data.</text>
</comment>
<dbReference type="Gene3D" id="1.10.260.40">
    <property type="entry name" value="lambda repressor-like DNA-binding domains"/>
    <property type="match status" value="1"/>
</dbReference>
<dbReference type="InterPro" id="IPR001387">
    <property type="entry name" value="Cro/C1-type_HTH"/>
</dbReference>
<sequence>MINTRLKAKIFEAYGTQADFAQAIKTDETLISRVVRNRRILSPVAQRKWAKALKCKPEELFFQEK</sequence>
<dbReference type="AlphaFoldDB" id="X1ASW7"/>
<organism evidence="2">
    <name type="scientific">marine sediment metagenome</name>
    <dbReference type="NCBI Taxonomy" id="412755"/>
    <lineage>
        <taxon>unclassified sequences</taxon>
        <taxon>metagenomes</taxon>
        <taxon>ecological metagenomes</taxon>
    </lineage>
</organism>
<dbReference type="InterPro" id="IPR010982">
    <property type="entry name" value="Lambda_DNA-bd_dom_sf"/>
</dbReference>
<protein>
    <recommendedName>
        <fullName evidence="1">HTH cro/C1-type domain-containing protein</fullName>
    </recommendedName>
</protein>
<dbReference type="PROSITE" id="PS50943">
    <property type="entry name" value="HTH_CROC1"/>
    <property type="match status" value="1"/>
</dbReference>
<dbReference type="SUPFAM" id="SSF47413">
    <property type="entry name" value="lambda repressor-like DNA-binding domains"/>
    <property type="match status" value="1"/>
</dbReference>
<evidence type="ECO:0000259" key="1">
    <source>
        <dbReference type="PROSITE" id="PS50943"/>
    </source>
</evidence>
<evidence type="ECO:0000313" key="2">
    <source>
        <dbReference type="EMBL" id="GAG85954.1"/>
    </source>
</evidence>
<dbReference type="GO" id="GO:0003677">
    <property type="term" value="F:DNA binding"/>
    <property type="evidence" value="ECO:0007669"/>
    <property type="project" value="InterPro"/>
</dbReference>
<gene>
    <name evidence="2" type="ORF">S01H4_22245</name>
</gene>
<feature type="domain" description="HTH cro/C1-type" evidence="1">
    <location>
        <begin position="16"/>
        <end position="60"/>
    </location>
</feature>